<reference evidence="2 3" key="1">
    <citation type="submission" date="2022-10" db="EMBL/GenBank/DDBJ databases">
        <title>Draft genome sequence of Streptomyces sp. YSPA8.</title>
        <authorList>
            <person name="Moriuchi R."/>
            <person name="Dohra H."/>
            <person name="Yamamura H."/>
            <person name="Kodani S."/>
        </authorList>
    </citation>
    <scope>NUCLEOTIDE SEQUENCE [LARGE SCALE GENOMIC DNA]</scope>
    <source>
        <strain evidence="2 3">YSPA8</strain>
    </source>
</reference>
<evidence type="ECO:0000256" key="1">
    <source>
        <dbReference type="SAM" id="MobiDB-lite"/>
    </source>
</evidence>
<comment type="caution">
    <text evidence="2">The sequence shown here is derived from an EMBL/GenBank/DDBJ whole genome shotgun (WGS) entry which is preliminary data.</text>
</comment>
<dbReference type="Proteomes" id="UP001291653">
    <property type="component" value="Unassembled WGS sequence"/>
</dbReference>
<organism evidence="2 3">
    <name type="scientific">Streptomyces yaizuensis</name>
    <dbReference type="NCBI Taxonomy" id="2989713"/>
    <lineage>
        <taxon>Bacteria</taxon>
        <taxon>Bacillati</taxon>
        <taxon>Actinomycetota</taxon>
        <taxon>Actinomycetes</taxon>
        <taxon>Kitasatosporales</taxon>
        <taxon>Streptomycetaceae</taxon>
        <taxon>Streptomyces</taxon>
    </lineage>
</organism>
<feature type="compositionally biased region" description="Low complexity" evidence="1">
    <location>
        <begin position="165"/>
        <end position="178"/>
    </location>
</feature>
<name>A0ABQ5P072_9ACTN</name>
<feature type="compositionally biased region" description="Low complexity" evidence="1">
    <location>
        <begin position="67"/>
        <end position="83"/>
    </location>
</feature>
<evidence type="ECO:0000313" key="2">
    <source>
        <dbReference type="EMBL" id="GLF95870.1"/>
    </source>
</evidence>
<dbReference type="RefSeq" id="WP_323447919.1">
    <property type="nucleotide sequence ID" value="NZ_BSBI01000006.1"/>
</dbReference>
<feature type="region of interest" description="Disordered" evidence="1">
    <location>
        <begin position="128"/>
        <end position="190"/>
    </location>
</feature>
<dbReference type="EMBL" id="BSBI01000006">
    <property type="protein sequence ID" value="GLF95870.1"/>
    <property type="molecule type" value="Genomic_DNA"/>
</dbReference>
<evidence type="ECO:0000313" key="3">
    <source>
        <dbReference type="Proteomes" id="UP001291653"/>
    </source>
</evidence>
<gene>
    <name evidence="2" type="ORF">SYYSPA8_16255</name>
</gene>
<sequence>MITARSPFGVPRTRVFRGPLHIVWLAVLALGLVFAHGLNRESPVHHFTTASFSAMNSGHVVGGSAGRPGSTGSAGTTASTGIADHIDHAGHAGRTAADPGGHVHAPAPSAAHGDPSAHALLATHSDGSVHPVEQCMPGQPQLNSGTANPGAEAVALSTARDRTTRPAAPARCRPATEPSARPAPTGVLRI</sequence>
<keyword evidence="3" id="KW-1185">Reference proteome</keyword>
<proteinExistence type="predicted"/>
<feature type="region of interest" description="Disordered" evidence="1">
    <location>
        <begin position="61"/>
        <end position="115"/>
    </location>
</feature>
<protein>
    <submittedName>
        <fullName evidence="2">Uncharacterized protein</fullName>
    </submittedName>
</protein>
<accession>A0ABQ5P072</accession>